<sequence length="157" mass="15897">MLLIVLARATGTLGGWSGFDVMLAAALLLATCLIVEVAARTAPNRSYLAGVATALVAGVGLVVVNGAVGLIGAEDQVHNRVFLGVTLVALTIAALTRGRPPGMVRAMSAAALVHVALSAFLLGTAGSTGIEAVGLSVFAAFWLASAWLFRRSAVRAD</sequence>
<feature type="transmembrane region" description="Helical" evidence="1">
    <location>
        <begin position="47"/>
        <end position="71"/>
    </location>
</feature>
<accession>A0A5B2W037</accession>
<organism evidence="2 3">
    <name type="scientific">Salinarimonas soli</name>
    <dbReference type="NCBI Taxonomy" id="1638099"/>
    <lineage>
        <taxon>Bacteria</taxon>
        <taxon>Pseudomonadati</taxon>
        <taxon>Pseudomonadota</taxon>
        <taxon>Alphaproteobacteria</taxon>
        <taxon>Hyphomicrobiales</taxon>
        <taxon>Salinarimonadaceae</taxon>
        <taxon>Salinarimonas</taxon>
    </lineage>
</organism>
<feature type="transmembrane region" description="Helical" evidence="1">
    <location>
        <begin position="132"/>
        <end position="149"/>
    </location>
</feature>
<keyword evidence="3" id="KW-1185">Reference proteome</keyword>
<keyword evidence="1" id="KW-1133">Transmembrane helix</keyword>
<dbReference type="Proteomes" id="UP000323142">
    <property type="component" value="Unassembled WGS sequence"/>
</dbReference>
<keyword evidence="1" id="KW-0812">Transmembrane</keyword>
<reference evidence="2 3" key="1">
    <citation type="submission" date="2019-09" db="EMBL/GenBank/DDBJ databases">
        <title>Salinarimonas rosea gen. nov., sp. nov., a new member of the a-2 subgroup of the Proteobacteria.</title>
        <authorList>
            <person name="Liu J."/>
        </authorList>
    </citation>
    <scope>NUCLEOTIDE SEQUENCE [LARGE SCALE GENOMIC DNA]</scope>
    <source>
        <strain evidence="2 3">BN140002</strain>
    </source>
</reference>
<reference evidence="2 3" key="2">
    <citation type="submission" date="2019-09" db="EMBL/GenBank/DDBJ databases">
        <authorList>
            <person name="Jin C."/>
        </authorList>
    </citation>
    <scope>NUCLEOTIDE SEQUENCE [LARGE SCALE GENOMIC DNA]</scope>
    <source>
        <strain evidence="2 3">BN140002</strain>
    </source>
</reference>
<name>A0A5B2W037_9HYPH</name>
<feature type="transmembrane region" description="Helical" evidence="1">
    <location>
        <begin position="16"/>
        <end position="35"/>
    </location>
</feature>
<dbReference type="AlphaFoldDB" id="A0A5B2W037"/>
<dbReference type="RefSeq" id="WP_149815362.1">
    <property type="nucleotide sequence ID" value="NZ_VUOA01000005.1"/>
</dbReference>
<comment type="caution">
    <text evidence="2">The sequence shown here is derived from an EMBL/GenBank/DDBJ whole genome shotgun (WGS) entry which is preliminary data.</text>
</comment>
<evidence type="ECO:0000313" key="2">
    <source>
        <dbReference type="EMBL" id="KAA2244050.1"/>
    </source>
</evidence>
<protein>
    <submittedName>
        <fullName evidence="2">Uncharacterized protein</fullName>
    </submittedName>
</protein>
<dbReference type="EMBL" id="VUOA01000005">
    <property type="protein sequence ID" value="KAA2244050.1"/>
    <property type="molecule type" value="Genomic_DNA"/>
</dbReference>
<gene>
    <name evidence="2" type="ORF">F0L46_02050</name>
</gene>
<evidence type="ECO:0000313" key="3">
    <source>
        <dbReference type="Proteomes" id="UP000323142"/>
    </source>
</evidence>
<keyword evidence="1" id="KW-0472">Membrane</keyword>
<feature type="transmembrane region" description="Helical" evidence="1">
    <location>
        <begin position="77"/>
        <end position="95"/>
    </location>
</feature>
<proteinExistence type="predicted"/>
<evidence type="ECO:0000256" key="1">
    <source>
        <dbReference type="SAM" id="Phobius"/>
    </source>
</evidence>